<dbReference type="PANTHER" id="PTHR11348:SF17">
    <property type="entry name" value="CCN"/>
    <property type="match status" value="1"/>
</dbReference>
<dbReference type="Proteomes" id="UP000822476">
    <property type="component" value="Unassembled WGS sequence"/>
</dbReference>
<evidence type="ECO:0000313" key="5">
    <source>
        <dbReference type="Proteomes" id="UP000822476"/>
    </source>
</evidence>
<evidence type="ECO:0000259" key="3">
    <source>
        <dbReference type="SMART" id="SM00121"/>
    </source>
</evidence>
<proteinExistence type="predicted"/>
<name>A0A8S9Z3D3_9TREM</name>
<evidence type="ECO:0000256" key="1">
    <source>
        <dbReference type="ARBA" id="ARBA00022729"/>
    </source>
</evidence>
<dbReference type="SUPFAM" id="SSF57184">
    <property type="entry name" value="Growth factor receptor domain"/>
    <property type="match status" value="1"/>
</dbReference>
<dbReference type="InterPro" id="IPR000867">
    <property type="entry name" value="IGFBP-like"/>
</dbReference>
<dbReference type="GO" id="GO:0005178">
    <property type="term" value="F:integrin binding"/>
    <property type="evidence" value="ECO:0007669"/>
    <property type="project" value="TreeGrafter"/>
</dbReference>
<dbReference type="GO" id="GO:0007155">
    <property type="term" value="P:cell adhesion"/>
    <property type="evidence" value="ECO:0007669"/>
    <property type="project" value="TreeGrafter"/>
</dbReference>
<organism evidence="4 5">
    <name type="scientific">Paragonimus skrjabini miyazakii</name>
    <dbReference type="NCBI Taxonomy" id="59628"/>
    <lineage>
        <taxon>Eukaryota</taxon>
        <taxon>Metazoa</taxon>
        <taxon>Spiralia</taxon>
        <taxon>Lophotrochozoa</taxon>
        <taxon>Platyhelminthes</taxon>
        <taxon>Trematoda</taxon>
        <taxon>Digenea</taxon>
        <taxon>Plagiorchiida</taxon>
        <taxon>Troglotremata</taxon>
        <taxon>Troglotrematidae</taxon>
        <taxon>Paragonimus</taxon>
    </lineage>
</organism>
<dbReference type="GO" id="GO:0031012">
    <property type="term" value="C:extracellular matrix"/>
    <property type="evidence" value="ECO:0007669"/>
    <property type="project" value="TreeGrafter"/>
</dbReference>
<comment type="caution">
    <text evidence="4">The sequence shown here is derived from an EMBL/GenBank/DDBJ whole genome shotgun (WGS) entry which is preliminary data.</text>
</comment>
<dbReference type="AlphaFoldDB" id="A0A8S9Z3D3"/>
<keyword evidence="1" id="KW-0732">Signal</keyword>
<dbReference type="GO" id="GO:0045597">
    <property type="term" value="P:positive regulation of cell differentiation"/>
    <property type="evidence" value="ECO:0007669"/>
    <property type="project" value="TreeGrafter"/>
</dbReference>
<gene>
    <name evidence="4" type="ORF">EG68_05495</name>
</gene>
<dbReference type="Pfam" id="PF00219">
    <property type="entry name" value="IGFBP"/>
    <property type="match status" value="1"/>
</dbReference>
<dbReference type="GO" id="GO:0005615">
    <property type="term" value="C:extracellular space"/>
    <property type="evidence" value="ECO:0007669"/>
    <property type="project" value="TreeGrafter"/>
</dbReference>
<dbReference type="InterPro" id="IPR009030">
    <property type="entry name" value="Growth_fac_rcpt_cys_sf"/>
</dbReference>
<evidence type="ECO:0000256" key="2">
    <source>
        <dbReference type="ARBA" id="ARBA00023157"/>
    </source>
</evidence>
<protein>
    <recommendedName>
        <fullName evidence="3">IGFBP N-terminal domain-containing protein</fullName>
    </recommendedName>
</protein>
<keyword evidence="2" id="KW-1015">Disulfide bond</keyword>
<dbReference type="OrthoDB" id="365605at2759"/>
<evidence type="ECO:0000313" key="4">
    <source>
        <dbReference type="EMBL" id="KAF7257627.1"/>
    </source>
</evidence>
<dbReference type="InterPro" id="IPR050941">
    <property type="entry name" value="CCN"/>
</dbReference>
<dbReference type="EMBL" id="JTDE01002254">
    <property type="protein sequence ID" value="KAF7257627.1"/>
    <property type="molecule type" value="Genomic_DNA"/>
</dbReference>
<dbReference type="SMART" id="SM00121">
    <property type="entry name" value="IB"/>
    <property type="match status" value="1"/>
</dbReference>
<accession>A0A8S9Z3D3</accession>
<feature type="domain" description="IGFBP N-terminal" evidence="3">
    <location>
        <begin position="45"/>
        <end position="125"/>
    </location>
</feature>
<keyword evidence="5" id="KW-1185">Reference proteome</keyword>
<sequence length="337" mass="37310">MFLNSEDLIIFYPDKLSGTLVMDCADYTDGMDAVLSDHLRGHSNDVCPLPCICHADEKPNCSPGVSIIRDGCDCCWICARQSGEGCSLRFKCDSVDNLDCYYETVLDVTTAAVVRESLTSGVRKKLTLIPPEADAVGTCWKVSGRPCYVNGTWLAHSGVQKTGCRHQCVCVDGTLVCTDLCAEVEQNRPSESVCSQVVDDRSATFQLQLMPPAEGECCRRWVCIAGINEDPLSNEGLRVVDTTVDHSFSSRTYDACKQVRPVTVNWSLCSQQCGLGLSTRWTTDTVDCRNITQVRLCFWRPCQTIKLASIQTTYCPEILQMVGRLNQPTQSLSKRIR</sequence>
<reference evidence="4" key="1">
    <citation type="submission" date="2019-07" db="EMBL/GenBank/DDBJ databases">
        <title>Annotation for the trematode Paragonimus miyazaki's.</title>
        <authorList>
            <person name="Choi Y.-J."/>
        </authorList>
    </citation>
    <scope>NUCLEOTIDE SEQUENCE</scope>
    <source>
        <strain evidence="4">Japan</strain>
    </source>
</reference>
<dbReference type="InterPro" id="IPR043973">
    <property type="entry name" value="TSP1_CCN"/>
</dbReference>
<dbReference type="GO" id="GO:0008201">
    <property type="term" value="F:heparin binding"/>
    <property type="evidence" value="ECO:0007669"/>
    <property type="project" value="TreeGrafter"/>
</dbReference>
<dbReference type="PANTHER" id="PTHR11348">
    <property type="entry name" value="CONNECTIVE TISSUE GROWTH FACTOR-RELATED"/>
    <property type="match status" value="1"/>
</dbReference>
<dbReference type="Pfam" id="PF19035">
    <property type="entry name" value="TSP1_CCN"/>
    <property type="match status" value="1"/>
</dbReference>
<dbReference type="GO" id="GO:0007165">
    <property type="term" value="P:signal transduction"/>
    <property type="evidence" value="ECO:0007669"/>
    <property type="project" value="InterPro"/>
</dbReference>